<dbReference type="PRINTS" id="PR00461">
    <property type="entry name" value="PLPEROXIDASE"/>
</dbReference>
<dbReference type="GO" id="GO:0042744">
    <property type="term" value="P:hydrogen peroxide catabolic process"/>
    <property type="evidence" value="ECO:0007669"/>
    <property type="project" value="UniProtKB-KW"/>
</dbReference>
<comment type="similarity">
    <text evidence="3">Belongs to the peroxidase family. Ascorbate peroxidase subfamily.</text>
</comment>
<dbReference type="GO" id="GO:0005576">
    <property type="term" value="C:extracellular region"/>
    <property type="evidence" value="ECO:0007669"/>
    <property type="project" value="UniProtKB-SubCell"/>
</dbReference>
<dbReference type="InterPro" id="IPR033905">
    <property type="entry name" value="Secretory_peroxidase"/>
</dbReference>
<keyword evidence="23" id="KW-1185">Reference proteome</keyword>
<feature type="binding site" evidence="16">
    <location>
        <position position="156"/>
    </location>
    <ligand>
        <name>substrate</name>
    </ligand>
</feature>
<keyword evidence="13 19" id="KW-1015">Disulfide bond</keyword>
<dbReference type="PANTHER" id="PTHR31517:SF59">
    <property type="entry name" value="PEROXIDASE"/>
    <property type="match status" value="1"/>
</dbReference>
<keyword evidence="11 20" id="KW-0560">Oxidoreductase</keyword>
<dbReference type="InterPro" id="IPR010255">
    <property type="entry name" value="Haem_peroxidase_sf"/>
</dbReference>
<evidence type="ECO:0000256" key="15">
    <source>
        <dbReference type="PIRSR" id="PIRSR600823-1"/>
    </source>
</evidence>
<feature type="binding site" evidence="17">
    <location>
        <position position="63"/>
    </location>
    <ligand>
        <name>Ca(2+)</name>
        <dbReference type="ChEBI" id="CHEBI:29108"/>
        <label>1</label>
    </ligand>
</feature>
<comment type="caution">
    <text evidence="22">The sequence shown here is derived from an EMBL/GenBank/DDBJ whole genome shotgun (WGS) entry which is preliminary data.</text>
</comment>
<feature type="binding site" evidence="17">
    <location>
        <position position="187"/>
    </location>
    <ligand>
        <name>Ca(2+)</name>
        <dbReference type="ChEBI" id="CHEBI:29108"/>
        <label>2</label>
    </ligand>
</feature>
<evidence type="ECO:0000256" key="12">
    <source>
        <dbReference type="ARBA" id="ARBA00023004"/>
    </source>
</evidence>
<evidence type="ECO:0000256" key="14">
    <source>
        <dbReference type="ARBA" id="ARBA00023324"/>
    </source>
</evidence>
<protein>
    <recommendedName>
        <fullName evidence="4 20">Peroxidase</fullName>
        <ecNumber evidence="4 20">1.11.1.7</ecNumber>
    </recommendedName>
</protein>
<evidence type="ECO:0000256" key="11">
    <source>
        <dbReference type="ARBA" id="ARBA00023002"/>
    </source>
</evidence>
<gene>
    <name evidence="22" type="ORF">D0Y65_005699</name>
</gene>
<feature type="binding site" evidence="17">
    <location>
        <position position="84"/>
    </location>
    <ligand>
        <name>Ca(2+)</name>
        <dbReference type="ChEBI" id="CHEBI:29108"/>
        <label>1</label>
    </ligand>
</feature>
<dbReference type="Gramene" id="XM_028368196.1">
    <property type="protein sequence ID" value="XP_028223997.1"/>
    <property type="gene ID" value="LOC114405729"/>
</dbReference>
<evidence type="ECO:0000256" key="20">
    <source>
        <dbReference type="RuleBase" id="RU362060"/>
    </source>
</evidence>
<comment type="subcellular location">
    <subcellularLocation>
        <location evidence="20">Secreted</location>
    </subcellularLocation>
</comment>
<dbReference type="Proteomes" id="UP000289340">
    <property type="component" value="Chromosome 3"/>
</dbReference>
<comment type="catalytic activity">
    <reaction evidence="1 20">
        <text>2 a phenolic donor + H2O2 = 2 a phenolic radical donor + 2 H2O</text>
        <dbReference type="Rhea" id="RHEA:56136"/>
        <dbReference type="ChEBI" id="CHEBI:15377"/>
        <dbReference type="ChEBI" id="CHEBI:16240"/>
        <dbReference type="ChEBI" id="CHEBI:139520"/>
        <dbReference type="ChEBI" id="CHEBI:139521"/>
        <dbReference type="EC" id="1.11.1.7"/>
    </reaction>
</comment>
<dbReference type="EC" id="1.11.1.7" evidence="4 20"/>
<dbReference type="PROSITE" id="PS50873">
    <property type="entry name" value="PEROXIDASE_4"/>
    <property type="match status" value="1"/>
</dbReference>
<reference evidence="22 23" key="1">
    <citation type="submission" date="2018-09" db="EMBL/GenBank/DDBJ databases">
        <title>A high-quality reference genome of wild soybean provides a powerful tool to mine soybean genomes.</title>
        <authorList>
            <person name="Xie M."/>
            <person name="Chung C.Y.L."/>
            <person name="Li M.-W."/>
            <person name="Wong F.-L."/>
            <person name="Chan T.-F."/>
            <person name="Lam H.-M."/>
        </authorList>
    </citation>
    <scope>NUCLEOTIDE SEQUENCE [LARGE SCALE GENOMIC DNA]</scope>
    <source>
        <strain evidence="23">cv. W05</strain>
        <tissue evidence="22">Hypocotyl of etiolated seedlings</tissue>
    </source>
</reference>
<evidence type="ECO:0000256" key="17">
    <source>
        <dbReference type="PIRSR" id="PIRSR600823-3"/>
    </source>
</evidence>
<evidence type="ECO:0000256" key="7">
    <source>
        <dbReference type="ARBA" id="ARBA00022617"/>
    </source>
</evidence>
<dbReference type="GO" id="GO:0006979">
    <property type="term" value="P:response to oxidative stress"/>
    <property type="evidence" value="ECO:0007669"/>
    <property type="project" value="UniProtKB-UniRule"/>
</dbReference>
<dbReference type="GO" id="GO:0046872">
    <property type="term" value="F:metal ion binding"/>
    <property type="evidence" value="ECO:0007669"/>
    <property type="project" value="UniProtKB-UniRule"/>
</dbReference>
<keyword evidence="8 17" id="KW-0479">Metal-binding</keyword>
<dbReference type="InterPro" id="IPR002016">
    <property type="entry name" value="Haem_peroxidase"/>
</dbReference>
<feature type="binding site" evidence="17">
    <location>
        <position position="68"/>
    </location>
    <ligand>
        <name>Ca(2+)</name>
        <dbReference type="ChEBI" id="CHEBI:29108"/>
        <label>1</label>
    </ligand>
</feature>
<dbReference type="SMR" id="A0A445L6H9"/>
<evidence type="ECO:0000256" key="5">
    <source>
        <dbReference type="ARBA" id="ARBA00022525"/>
    </source>
</evidence>
<feature type="disulfide bond" evidence="19">
    <location>
        <begin position="193"/>
        <end position="217"/>
    </location>
</feature>
<dbReference type="EMBL" id="QZWG01000003">
    <property type="protein sequence ID" value="RZC18564.1"/>
    <property type="molecule type" value="Genomic_DNA"/>
</dbReference>
<accession>A0A445L6H9</accession>
<feature type="site" description="Transition state stabilizer" evidence="18">
    <location>
        <position position="58"/>
    </location>
</feature>
<keyword evidence="6 20" id="KW-0575">Peroxidase</keyword>
<name>A0A445L6H9_GLYSO</name>
<keyword evidence="7 20" id="KW-0349">Heme</keyword>
<feature type="binding site" description="axial binding residue" evidence="17">
    <location>
        <position position="186"/>
    </location>
    <ligand>
        <name>heme b</name>
        <dbReference type="ChEBI" id="CHEBI:60344"/>
    </ligand>
    <ligandPart>
        <name>Fe</name>
        <dbReference type="ChEBI" id="CHEBI:18248"/>
    </ligandPart>
</feature>
<evidence type="ECO:0000313" key="23">
    <source>
        <dbReference type="Proteomes" id="UP000289340"/>
    </source>
</evidence>
<organism evidence="22 23">
    <name type="scientific">Glycine soja</name>
    <name type="common">Wild soybean</name>
    <dbReference type="NCBI Taxonomy" id="3848"/>
    <lineage>
        <taxon>Eukaryota</taxon>
        <taxon>Viridiplantae</taxon>
        <taxon>Streptophyta</taxon>
        <taxon>Embryophyta</taxon>
        <taxon>Tracheophyta</taxon>
        <taxon>Spermatophyta</taxon>
        <taxon>Magnoliopsida</taxon>
        <taxon>eudicotyledons</taxon>
        <taxon>Gunneridae</taxon>
        <taxon>Pentapetalae</taxon>
        <taxon>rosids</taxon>
        <taxon>fabids</taxon>
        <taxon>Fabales</taxon>
        <taxon>Fabaceae</taxon>
        <taxon>Papilionoideae</taxon>
        <taxon>50 kb inversion clade</taxon>
        <taxon>NPAAA clade</taxon>
        <taxon>indigoferoid/millettioid clade</taxon>
        <taxon>Phaseoleae</taxon>
        <taxon>Glycine</taxon>
        <taxon>Glycine subgen. Soja</taxon>
    </lineage>
</organism>
<feature type="signal peptide" evidence="20">
    <location>
        <begin position="1"/>
        <end position="20"/>
    </location>
</feature>
<keyword evidence="5 20" id="KW-0964">Secreted</keyword>
<dbReference type="GO" id="GO:0020037">
    <property type="term" value="F:heme binding"/>
    <property type="evidence" value="ECO:0007669"/>
    <property type="project" value="UniProtKB-UniRule"/>
</dbReference>
<dbReference type="Gene3D" id="1.10.420.10">
    <property type="entry name" value="Peroxidase, domain 2"/>
    <property type="match status" value="1"/>
</dbReference>
<dbReference type="SUPFAM" id="SSF48113">
    <property type="entry name" value="Heme-dependent peroxidases"/>
    <property type="match status" value="1"/>
</dbReference>
<evidence type="ECO:0000256" key="16">
    <source>
        <dbReference type="PIRSR" id="PIRSR600823-2"/>
    </source>
</evidence>
<dbReference type="InterPro" id="IPR019794">
    <property type="entry name" value="Peroxidases_AS"/>
</dbReference>
<evidence type="ECO:0000256" key="18">
    <source>
        <dbReference type="PIRSR" id="PIRSR600823-4"/>
    </source>
</evidence>
<feature type="disulfide bond" evidence="19">
    <location>
        <begin position="64"/>
        <end position="69"/>
    </location>
</feature>
<evidence type="ECO:0000256" key="4">
    <source>
        <dbReference type="ARBA" id="ARBA00012313"/>
    </source>
</evidence>
<evidence type="ECO:0000256" key="19">
    <source>
        <dbReference type="PIRSR" id="PIRSR600823-5"/>
    </source>
</evidence>
<feature type="binding site" evidence="17">
    <location>
        <position position="70"/>
    </location>
    <ligand>
        <name>Ca(2+)</name>
        <dbReference type="ChEBI" id="CHEBI:29108"/>
        <label>1</label>
    </ligand>
</feature>
<evidence type="ECO:0000256" key="6">
    <source>
        <dbReference type="ARBA" id="ARBA00022559"/>
    </source>
</evidence>
<dbReference type="PRINTS" id="PR00458">
    <property type="entry name" value="PEROXIDASE"/>
</dbReference>
<feature type="disulfide bond" evidence="19">
    <location>
        <begin position="116"/>
        <end position="307"/>
    </location>
</feature>
<dbReference type="AlphaFoldDB" id="A0A445L6H9"/>
<keyword evidence="12 17" id="KW-0408">Iron</keyword>
<keyword evidence="10 17" id="KW-0106">Calcium</keyword>
<comment type="function">
    <text evidence="2">Removal of H(2)O(2), oxidation of toxic reductants, biosynthesis and degradation of lignin, suberization, auxin catabolism, response to environmental stresses such as wounding, pathogen attack and oxidative stress. These functions might be dependent on each isozyme/isoform in each plant tissue.</text>
</comment>
<evidence type="ECO:0000256" key="1">
    <source>
        <dbReference type="ARBA" id="ARBA00000189"/>
    </source>
</evidence>
<evidence type="ECO:0000259" key="21">
    <source>
        <dbReference type="PROSITE" id="PS50873"/>
    </source>
</evidence>
<evidence type="ECO:0000313" key="22">
    <source>
        <dbReference type="EMBL" id="RZC18564.1"/>
    </source>
</evidence>
<feature type="binding site" evidence="17">
    <location>
        <position position="66"/>
    </location>
    <ligand>
        <name>Ca(2+)</name>
        <dbReference type="ChEBI" id="CHEBI:29108"/>
        <label>1</label>
    </ligand>
</feature>
<feature type="binding site" evidence="17">
    <location>
        <position position="239"/>
    </location>
    <ligand>
        <name>Ca(2+)</name>
        <dbReference type="ChEBI" id="CHEBI:29108"/>
        <label>2</label>
    </ligand>
</feature>
<dbReference type="GO" id="GO:0140825">
    <property type="term" value="F:lactoperoxidase activity"/>
    <property type="evidence" value="ECO:0007669"/>
    <property type="project" value="UniProtKB-EC"/>
</dbReference>
<evidence type="ECO:0000256" key="9">
    <source>
        <dbReference type="ARBA" id="ARBA00022729"/>
    </source>
</evidence>
<dbReference type="FunFam" id="1.10.520.10:FF:000001">
    <property type="entry name" value="Peroxidase"/>
    <property type="match status" value="1"/>
</dbReference>
<feature type="domain" description="Plant heme peroxidase family profile" evidence="21">
    <location>
        <begin position="21"/>
        <end position="311"/>
    </location>
</feature>
<sequence>MVKFTIVVIFLFFMFPIAFADLRVGFYSSSCPRAEQIVGQVVQRRFNRDRSITAALLRMHFHDCFVRGCDASILIDSTRGNQSEKAAGANGTVRGYELIDEIKKALERECPSTVSCADIITLATRDSVVLAGGLKYDVATGRRDGHVSQSSEVNLPGPRSTVSRVLEVFSANGMSLDEMVTLLGAHTVGFTHCSFFRDRLNDPNMDPSLRAGLGRTCNRPNSDPRAFLDQNVSSSMVFDNAFYKQIVLRRGVLFIDQQLALDTLSKGLVTVFAGNNAAFQRSFADAMVKMGNIKVLVGNEGEIRRNCRVFNSAS</sequence>
<comment type="cofactor">
    <cofactor evidence="17 20">
        <name>heme b</name>
        <dbReference type="ChEBI" id="CHEBI:60344"/>
    </cofactor>
    <text evidence="17 20">Binds 1 heme b (iron(II)-protoporphyrin IX) group per subunit.</text>
</comment>
<feature type="binding site" evidence="17">
    <location>
        <position position="72"/>
    </location>
    <ligand>
        <name>Ca(2+)</name>
        <dbReference type="ChEBI" id="CHEBI:29108"/>
        <label>1</label>
    </ligand>
</feature>
<feature type="chain" id="PRO_5018807905" description="Peroxidase" evidence="20">
    <location>
        <begin position="21"/>
        <end position="314"/>
    </location>
</feature>
<proteinExistence type="inferred from homology"/>
<keyword evidence="14 20" id="KW-0376">Hydrogen peroxide</keyword>
<dbReference type="InterPro" id="IPR019793">
    <property type="entry name" value="Peroxidases_heam-ligand_BS"/>
</dbReference>
<comment type="cofactor">
    <cofactor evidence="17 20">
        <name>Ca(2+)</name>
        <dbReference type="ChEBI" id="CHEBI:29108"/>
    </cofactor>
    <text evidence="17 20">Binds 2 calcium ions per subunit.</text>
</comment>
<dbReference type="Gene3D" id="1.10.520.10">
    <property type="match status" value="1"/>
</dbReference>
<evidence type="ECO:0000256" key="2">
    <source>
        <dbReference type="ARBA" id="ARBA00002322"/>
    </source>
</evidence>
<comment type="similarity">
    <text evidence="20">Belongs to the peroxidase family. Classical plant (class III) peroxidase subfamily.</text>
</comment>
<dbReference type="FunFam" id="1.10.420.10:FF:000007">
    <property type="entry name" value="Peroxidase"/>
    <property type="match status" value="1"/>
</dbReference>
<dbReference type="PROSITE" id="PS00436">
    <property type="entry name" value="PEROXIDASE_2"/>
    <property type="match status" value="1"/>
</dbReference>
<dbReference type="InterPro" id="IPR000823">
    <property type="entry name" value="Peroxidase_pln"/>
</dbReference>
<evidence type="ECO:0000256" key="10">
    <source>
        <dbReference type="ARBA" id="ARBA00022837"/>
    </source>
</evidence>
<feature type="disulfide bond" evidence="19">
    <location>
        <begin position="31"/>
        <end position="110"/>
    </location>
</feature>
<dbReference type="CDD" id="cd00693">
    <property type="entry name" value="secretory_peroxidase"/>
    <property type="match status" value="1"/>
</dbReference>
<feature type="active site" description="Proton acceptor" evidence="15">
    <location>
        <position position="62"/>
    </location>
</feature>
<evidence type="ECO:0000256" key="3">
    <source>
        <dbReference type="ARBA" id="ARBA00006873"/>
    </source>
</evidence>
<dbReference type="PANTHER" id="PTHR31517">
    <property type="match status" value="1"/>
</dbReference>
<evidence type="ECO:0000256" key="8">
    <source>
        <dbReference type="ARBA" id="ARBA00022723"/>
    </source>
</evidence>
<dbReference type="Pfam" id="PF00141">
    <property type="entry name" value="peroxidase"/>
    <property type="match status" value="1"/>
</dbReference>
<keyword evidence="9 20" id="KW-0732">Signal</keyword>
<evidence type="ECO:0000256" key="13">
    <source>
        <dbReference type="ARBA" id="ARBA00023157"/>
    </source>
</evidence>
<dbReference type="PROSITE" id="PS00435">
    <property type="entry name" value="PEROXIDASE_1"/>
    <property type="match status" value="1"/>
</dbReference>